<dbReference type="EC" id="2.7.11.-" evidence="9"/>
<evidence type="ECO:0000256" key="10">
    <source>
        <dbReference type="SAM" id="MobiDB-lite"/>
    </source>
</evidence>
<feature type="compositionally biased region" description="Basic and acidic residues" evidence="10">
    <location>
        <begin position="350"/>
        <end position="361"/>
    </location>
</feature>
<keyword evidence="6 9" id="KW-0067">ATP-binding</keyword>
<dbReference type="Pfam" id="PF02518">
    <property type="entry name" value="HATPase_c"/>
    <property type="match status" value="1"/>
</dbReference>
<keyword evidence="8 9" id="KW-0496">Mitochondrion</keyword>
<dbReference type="FunFam" id="3.30.565.10:FF:000007">
    <property type="entry name" value="Mitochondrial pyruvate dehydrogenase kinase isoform 2"/>
    <property type="match status" value="1"/>
</dbReference>
<dbReference type="AlphaFoldDB" id="A0AAW0HF87"/>
<evidence type="ECO:0000256" key="8">
    <source>
        <dbReference type="ARBA" id="ARBA00023128"/>
    </source>
</evidence>
<dbReference type="CDD" id="cd16929">
    <property type="entry name" value="HATPase_PDK-like"/>
    <property type="match status" value="1"/>
</dbReference>
<keyword evidence="7" id="KW-0809">Transit peptide</keyword>
<keyword evidence="4 9" id="KW-0547">Nucleotide-binding</keyword>
<dbReference type="SUPFAM" id="SSF69012">
    <property type="entry name" value="alpha-ketoacid dehydrogenase kinase, N-terminal domain"/>
    <property type="match status" value="1"/>
</dbReference>
<keyword evidence="5 9" id="KW-0418">Kinase</keyword>
<dbReference type="InterPro" id="IPR036890">
    <property type="entry name" value="HATPase_C_sf"/>
</dbReference>
<evidence type="ECO:0000256" key="6">
    <source>
        <dbReference type="ARBA" id="ARBA00022840"/>
    </source>
</evidence>
<dbReference type="GO" id="GO:0010906">
    <property type="term" value="P:regulation of glucose metabolic process"/>
    <property type="evidence" value="ECO:0007669"/>
    <property type="project" value="TreeGrafter"/>
</dbReference>
<proteinExistence type="inferred from homology"/>
<dbReference type="PROSITE" id="PS50109">
    <property type="entry name" value="HIS_KIN"/>
    <property type="match status" value="1"/>
</dbReference>
<evidence type="ECO:0000256" key="5">
    <source>
        <dbReference type="ARBA" id="ARBA00022777"/>
    </source>
</evidence>
<evidence type="ECO:0000256" key="2">
    <source>
        <dbReference type="ARBA" id="ARBA00006155"/>
    </source>
</evidence>
<dbReference type="Gene3D" id="3.30.565.10">
    <property type="entry name" value="Histidine kinase-like ATPase, C-terminal domain"/>
    <property type="match status" value="1"/>
</dbReference>
<evidence type="ECO:0000256" key="9">
    <source>
        <dbReference type="RuleBase" id="RU366032"/>
    </source>
</evidence>
<dbReference type="InterPro" id="IPR036784">
    <property type="entry name" value="AK/P_DHK_N_sf"/>
</dbReference>
<evidence type="ECO:0000256" key="4">
    <source>
        <dbReference type="ARBA" id="ARBA00022741"/>
    </source>
</evidence>
<keyword evidence="13" id="KW-1185">Reference proteome</keyword>
<dbReference type="PANTHER" id="PTHR11947">
    <property type="entry name" value="PYRUVATE DEHYDROGENASE KINASE"/>
    <property type="match status" value="1"/>
</dbReference>
<sequence length="361" mass="41352">MREVNLLPDNLLNRPSVGLVQSWYMQSFLELLEYENKSPEDPRVLDNFLHVLINIRNRHNDVVPTMAQGVIEYKEKFGFDPFISSNIQYFLDRFYTNRISFRMLINQHTLLFGGDTNPAHPKHIGSIDPTCNVADVVKDAYETAKLLCEQYYLVAPELEVEEFNGKRQSILDEIRRGQGAKAPNKPIQVVYVPSHLFHMLFELFKNSMRATVELHENRKEGYPAVKTLVTLGKEDLSIKISDLGGGVPLRKIDRLFNYMYSTAPRPSLEPTRAAPLAGFGYGLPISRLYARYFQGDLKLYSMEGVGTDAVIYLKALSSESFERLPVFNKSAWRHYKTTPEADDWSNPSSEPRDASKYKAKQ</sequence>
<dbReference type="GO" id="GO:0005524">
    <property type="term" value="F:ATP binding"/>
    <property type="evidence" value="ECO:0007669"/>
    <property type="project" value="UniProtKB-UniRule"/>
</dbReference>
<feature type="domain" description="Histidine kinase" evidence="11">
    <location>
        <begin position="193"/>
        <end position="317"/>
    </location>
</feature>
<dbReference type="Pfam" id="PF10436">
    <property type="entry name" value="BCDHK_Adom3"/>
    <property type="match status" value="1"/>
</dbReference>
<evidence type="ECO:0000313" key="13">
    <source>
        <dbReference type="Proteomes" id="UP001488838"/>
    </source>
</evidence>
<dbReference type="GO" id="GO:0004740">
    <property type="term" value="F:pyruvate dehydrogenase (acetyl-transferring) kinase activity"/>
    <property type="evidence" value="ECO:0007669"/>
    <property type="project" value="TreeGrafter"/>
</dbReference>
<dbReference type="InterPro" id="IPR005467">
    <property type="entry name" value="His_kinase_dom"/>
</dbReference>
<dbReference type="Proteomes" id="UP001488838">
    <property type="component" value="Unassembled WGS sequence"/>
</dbReference>
<organism evidence="12 13">
    <name type="scientific">Myodes glareolus</name>
    <name type="common">Bank vole</name>
    <name type="synonym">Clethrionomys glareolus</name>
    <dbReference type="NCBI Taxonomy" id="447135"/>
    <lineage>
        <taxon>Eukaryota</taxon>
        <taxon>Metazoa</taxon>
        <taxon>Chordata</taxon>
        <taxon>Craniata</taxon>
        <taxon>Vertebrata</taxon>
        <taxon>Euteleostomi</taxon>
        <taxon>Mammalia</taxon>
        <taxon>Eutheria</taxon>
        <taxon>Euarchontoglires</taxon>
        <taxon>Glires</taxon>
        <taxon>Rodentia</taxon>
        <taxon>Myomorpha</taxon>
        <taxon>Muroidea</taxon>
        <taxon>Cricetidae</taxon>
        <taxon>Arvicolinae</taxon>
        <taxon>Myodes</taxon>
    </lineage>
</organism>
<dbReference type="InterPro" id="IPR003594">
    <property type="entry name" value="HATPase_dom"/>
</dbReference>
<evidence type="ECO:0000256" key="7">
    <source>
        <dbReference type="ARBA" id="ARBA00022946"/>
    </source>
</evidence>
<feature type="region of interest" description="Disordered" evidence="10">
    <location>
        <begin position="338"/>
        <end position="361"/>
    </location>
</feature>
<comment type="caution">
    <text evidence="12">The sequence shown here is derived from an EMBL/GenBank/DDBJ whole genome shotgun (WGS) entry which is preliminary data.</text>
</comment>
<comment type="similarity">
    <text evidence="2 9">Belongs to the PDK/BCKDK protein kinase family.</text>
</comment>
<reference evidence="12 13" key="1">
    <citation type="journal article" date="2023" name="bioRxiv">
        <title>Conserved and derived expression patterns and positive selection on dental genes reveal complex evolutionary context of ever-growing rodent molars.</title>
        <authorList>
            <person name="Calamari Z.T."/>
            <person name="Song A."/>
            <person name="Cohen E."/>
            <person name="Akter M."/>
            <person name="Roy R.D."/>
            <person name="Hallikas O."/>
            <person name="Christensen M.M."/>
            <person name="Li P."/>
            <person name="Marangoni P."/>
            <person name="Jernvall J."/>
            <person name="Klein O.D."/>
        </authorList>
    </citation>
    <scope>NUCLEOTIDE SEQUENCE [LARGE SCALE GENOMIC DNA]</scope>
    <source>
        <strain evidence="12">V071</strain>
    </source>
</reference>
<comment type="subcellular location">
    <subcellularLocation>
        <location evidence="1 9">Mitochondrion matrix</location>
    </subcellularLocation>
</comment>
<accession>A0AAW0HF87</accession>
<dbReference type="PANTHER" id="PTHR11947:SF21">
    <property type="entry name" value="[PYRUVATE DEHYDROGENASE (ACETYL-TRANSFERRING)] KINASE ISOZYME 3, MITOCHONDRIAL"/>
    <property type="match status" value="1"/>
</dbReference>
<evidence type="ECO:0000256" key="3">
    <source>
        <dbReference type="ARBA" id="ARBA00022679"/>
    </source>
</evidence>
<protein>
    <recommendedName>
        <fullName evidence="9">Protein-serine/threonine kinase</fullName>
        <ecNumber evidence="9">2.7.11.-</ecNumber>
    </recommendedName>
</protein>
<dbReference type="Gene3D" id="1.20.140.20">
    <property type="entry name" value="Alpha-ketoacid/pyruvate dehydrogenase kinase, N-terminal domain"/>
    <property type="match status" value="1"/>
</dbReference>
<dbReference type="SMART" id="SM00387">
    <property type="entry name" value="HATPase_c"/>
    <property type="match status" value="1"/>
</dbReference>
<dbReference type="SUPFAM" id="SSF55874">
    <property type="entry name" value="ATPase domain of HSP90 chaperone/DNA topoisomerase II/histidine kinase"/>
    <property type="match status" value="1"/>
</dbReference>
<gene>
    <name evidence="12" type="ORF">U0070_006492</name>
</gene>
<evidence type="ECO:0000256" key="1">
    <source>
        <dbReference type="ARBA" id="ARBA00004305"/>
    </source>
</evidence>
<name>A0AAW0HF87_MYOGA</name>
<dbReference type="GO" id="GO:0005759">
    <property type="term" value="C:mitochondrial matrix"/>
    <property type="evidence" value="ECO:0007669"/>
    <property type="project" value="UniProtKB-SubCell"/>
</dbReference>
<dbReference type="EMBL" id="JBBHLL010000562">
    <property type="protein sequence ID" value="KAK7800251.1"/>
    <property type="molecule type" value="Genomic_DNA"/>
</dbReference>
<dbReference type="InterPro" id="IPR018955">
    <property type="entry name" value="BCDHK/PDK_N"/>
</dbReference>
<dbReference type="InterPro" id="IPR039028">
    <property type="entry name" value="BCKD/PDK"/>
</dbReference>
<evidence type="ECO:0000313" key="12">
    <source>
        <dbReference type="EMBL" id="KAK7800251.1"/>
    </source>
</evidence>
<keyword evidence="3 9" id="KW-0808">Transferase</keyword>
<evidence type="ECO:0000259" key="11">
    <source>
        <dbReference type="PROSITE" id="PS50109"/>
    </source>
</evidence>